<proteinExistence type="predicted"/>
<comment type="caution">
    <text evidence="1">The sequence shown here is derived from an EMBL/GenBank/DDBJ whole genome shotgun (WGS) entry which is preliminary data.</text>
</comment>
<dbReference type="Proteomes" id="UP000682134">
    <property type="component" value="Unassembled WGS sequence"/>
</dbReference>
<sequence length="84" mass="10152">MKCNLKRILLEENINKEKFLEELERSRINSFRRRKFLKSHIARILNNGQLSLEDALIISKSLNKTVDEIWYIEEFDFKKAPTKR</sequence>
<organism evidence="1 2">
    <name type="scientific">Gottfriedia endophytica</name>
    <dbReference type="NCBI Taxonomy" id="2820819"/>
    <lineage>
        <taxon>Bacteria</taxon>
        <taxon>Bacillati</taxon>
        <taxon>Bacillota</taxon>
        <taxon>Bacilli</taxon>
        <taxon>Bacillales</taxon>
        <taxon>Bacillaceae</taxon>
        <taxon>Gottfriedia</taxon>
    </lineage>
</organism>
<gene>
    <name evidence="1" type="ORF">J5Y03_09995</name>
</gene>
<dbReference type="RefSeq" id="WP_209405145.1">
    <property type="nucleotide sequence ID" value="NZ_JAGIYQ010000005.1"/>
</dbReference>
<name>A0A940NV83_9BACI</name>
<dbReference type="EMBL" id="JAGIYQ010000005">
    <property type="protein sequence ID" value="MBP0725518.1"/>
    <property type="molecule type" value="Genomic_DNA"/>
</dbReference>
<evidence type="ECO:0000313" key="1">
    <source>
        <dbReference type="EMBL" id="MBP0725518.1"/>
    </source>
</evidence>
<accession>A0A940NV83</accession>
<dbReference type="AlphaFoldDB" id="A0A940NV83"/>
<reference evidence="1" key="1">
    <citation type="submission" date="2021-04" db="EMBL/GenBank/DDBJ databases">
        <title>Genome seq and assembly of Bacillus sp.</title>
        <authorList>
            <person name="Chhetri G."/>
        </authorList>
    </citation>
    <scope>NUCLEOTIDE SEQUENCE</scope>
    <source>
        <strain evidence="1">RG28</strain>
    </source>
</reference>
<evidence type="ECO:0000313" key="2">
    <source>
        <dbReference type="Proteomes" id="UP000682134"/>
    </source>
</evidence>
<protein>
    <submittedName>
        <fullName evidence="1">Uncharacterized protein</fullName>
    </submittedName>
</protein>
<keyword evidence="2" id="KW-1185">Reference proteome</keyword>